<evidence type="ECO:0000256" key="1">
    <source>
        <dbReference type="SAM" id="MobiDB-lite"/>
    </source>
</evidence>
<proteinExistence type="predicted"/>
<sequence length="239" mass="26353">MSDDAAATPMGQPESADGSRTPGRRLPRQFSLTWLLMLLLVIALASAYLVTVTRLRSAEAELARLREETGYLPPSAEDEIAAARLTSDQPMTYRLRVRVPASPPYRIAYSSVWPEAKSAPVWFGAVDVPPGESVVTVRIVKDPRDDRWKITTLRRSVDGTRRMATVLPQNHVEIFRGSHDWLSAGVSRQSSTRPVGQSLRLLDERVLVGEGAMMLYGDRPPAEEMVGVFAELQPDSGAI</sequence>
<organism evidence="3 4">
    <name type="scientific">Stieleria maiorica</name>
    <dbReference type="NCBI Taxonomy" id="2795974"/>
    <lineage>
        <taxon>Bacteria</taxon>
        <taxon>Pseudomonadati</taxon>
        <taxon>Planctomycetota</taxon>
        <taxon>Planctomycetia</taxon>
        <taxon>Pirellulales</taxon>
        <taxon>Pirellulaceae</taxon>
        <taxon>Stieleria</taxon>
    </lineage>
</organism>
<keyword evidence="2" id="KW-0472">Membrane</keyword>
<dbReference type="Proteomes" id="UP000321353">
    <property type="component" value="Chromosome"/>
</dbReference>
<name>A0A5B9MK67_9BACT</name>
<reference evidence="3 4" key="1">
    <citation type="submission" date="2019-02" db="EMBL/GenBank/DDBJ databases">
        <title>Planctomycetal bacteria perform biofilm scaping via a novel small molecule.</title>
        <authorList>
            <person name="Jeske O."/>
            <person name="Boedeker C."/>
            <person name="Wiegand S."/>
            <person name="Breitling P."/>
            <person name="Kallscheuer N."/>
            <person name="Jogler M."/>
            <person name="Rohde M."/>
            <person name="Petersen J."/>
            <person name="Medema M.H."/>
            <person name="Surup F."/>
            <person name="Jogler C."/>
        </authorList>
    </citation>
    <scope>NUCLEOTIDE SEQUENCE [LARGE SCALE GENOMIC DNA]</scope>
    <source>
        <strain evidence="3 4">Mal15</strain>
    </source>
</reference>
<accession>A0A5B9MK67</accession>
<dbReference type="RefSeq" id="WP_233903031.1">
    <property type="nucleotide sequence ID" value="NZ_CP036264.1"/>
</dbReference>
<evidence type="ECO:0000313" key="3">
    <source>
        <dbReference type="EMBL" id="QEG01284.1"/>
    </source>
</evidence>
<dbReference type="EMBL" id="CP036264">
    <property type="protein sequence ID" value="QEG01284.1"/>
    <property type="molecule type" value="Genomic_DNA"/>
</dbReference>
<dbReference type="KEGG" id="smam:Mal15_53600"/>
<keyword evidence="2" id="KW-1133">Transmembrane helix</keyword>
<protein>
    <submittedName>
        <fullName evidence="3">Uncharacterized protein</fullName>
    </submittedName>
</protein>
<dbReference type="AlphaFoldDB" id="A0A5B9MK67"/>
<evidence type="ECO:0000256" key="2">
    <source>
        <dbReference type="SAM" id="Phobius"/>
    </source>
</evidence>
<gene>
    <name evidence="3" type="ORF">Mal15_53600</name>
</gene>
<feature type="transmembrane region" description="Helical" evidence="2">
    <location>
        <begin position="30"/>
        <end position="50"/>
    </location>
</feature>
<keyword evidence="4" id="KW-1185">Reference proteome</keyword>
<keyword evidence="2" id="KW-0812">Transmembrane</keyword>
<feature type="region of interest" description="Disordered" evidence="1">
    <location>
        <begin position="1"/>
        <end position="24"/>
    </location>
</feature>
<evidence type="ECO:0000313" key="4">
    <source>
        <dbReference type="Proteomes" id="UP000321353"/>
    </source>
</evidence>